<dbReference type="PANTHER" id="PTHR23423">
    <property type="entry name" value="ORGANIC SOLUTE TRANSPORTER-RELATED"/>
    <property type="match status" value="1"/>
</dbReference>
<evidence type="ECO:0000256" key="1">
    <source>
        <dbReference type="ARBA" id="ARBA00004141"/>
    </source>
</evidence>
<keyword evidence="4 5" id="KW-0472">Membrane</keyword>
<dbReference type="GO" id="GO:0016020">
    <property type="term" value="C:membrane"/>
    <property type="evidence" value="ECO:0007669"/>
    <property type="project" value="UniProtKB-SubCell"/>
</dbReference>
<evidence type="ECO:0000256" key="3">
    <source>
        <dbReference type="ARBA" id="ARBA00022989"/>
    </source>
</evidence>
<name>A0A8J2RVP6_9CRUS</name>
<feature type="transmembrane region" description="Helical" evidence="5">
    <location>
        <begin position="98"/>
        <end position="119"/>
    </location>
</feature>
<dbReference type="Proteomes" id="UP000789390">
    <property type="component" value="Unassembled WGS sequence"/>
</dbReference>
<feature type="transmembrane region" description="Helical" evidence="5">
    <location>
        <begin position="283"/>
        <end position="301"/>
    </location>
</feature>
<dbReference type="EMBL" id="CAKKLH010000263">
    <property type="protein sequence ID" value="CAH0107279.1"/>
    <property type="molecule type" value="Genomic_DNA"/>
</dbReference>
<organism evidence="6 7">
    <name type="scientific">Daphnia galeata</name>
    <dbReference type="NCBI Taxonomy" id="27404"/>
    <lineage>
        <taxon>Eukaryota</taxon>
        <taxon>Metazoa</taxon>
        <taxon>Ecdysozoa</taxon>
        <taxon>Arthropoda</taxon>
        <taxon>Crustacea</taxon>
        <taxon>Branchiopoda</taxon>
        <taxon>Diplostraca</taxon>
        <taxon>Cladocera</taxon>
        <taxon>Anomopoda</taxon>
        <taxon>Daphniidae</taxon>
        <taxon>Daphnia</taxon>
    </lineage>
</organism>
<dbReference type="OrthoDB" id="5832279at2759"/>
<reference evidence="6" key="1">
    <citation type="submission" date="2021-11" db="EMBL/GenBank/DDBJ databases">
        <authorList>
            <person name="Schell T."/>
        </authorList>
    </citation>
    <scope>NUCLEOTIDE SEQUENCE</scope>
    <source>
        <strain evidence="6">M5</strain>
    </source>
</reference>
<evidence type="ECO:0000256" key="5">
    <source>
        <dbReference type="SAM" id="Phobius"/>
    </source>
</evidence>
<keyword evidence="3 5" id="KW-1133">Transmembrane helix</keyword>
<sequence length="324" mass="36646">MEENCSMLTFNSRPPNVQQHLEALGYYGWISTITFSVSTLILVALFILNVAGFIRHSPPHRRLLLCWVTSFPMIISFLALMTLLIPRAGNLCDTVKQMYAQCLAAFMPFIMMHFVDLTLNFKGGQSAALEDLLQSNTPMSLCLPPCCCVGICVRQLDYTKKRLRVLKSLVYQMPLIQLAIIVLIVLLTEAEVIRRDMGPDGVFIFLNVLNILCFCLAMWAFNIITRSFAPQLITINFKYKAQLVGLGIALMKLQNFVLVLLSVSGVVPCIAPLTSRIVLQKTIDASLTLFEAFILGILFFIDYRKLDRQNEEQDPERLRQSQPK</sequence>
<evidence type="ECO:0000313" key="6">
    <source>
        <dbReference type="EMBL" id="CAH0107279.1"/>
    </source>
</evidence>
<dbReference type="AlphaFoldDB" id="A0A8J2RVP6"/>
<keyword evidence="7" id="KW-1185">Reference proteome</keyword>
<evidence type="ECO:0000313" key="7">
    <source>
        <dbReference type="Proteomes" id="UP000789390"/>
    </source>
</evidence>
<feature type="transmembrane region" description="Helical" evidence="5">
    <location>
        <begin position="26"/>
        <end position="51"/>
    </location>
</feature>
<feature type="transmembrane region" description="Helical" evidence="5">
    <location>
        <begin position="243"/>
        <end position="263"/>
    </location>
</feature>
<feature type="transmembrane region" description="Helical" evidence="5">
    <location>
        <begin position="202"/>
        <end position="222"/>
    </location>
</feature>
<gene>
    <name evidence="6" type="ORF">DGAL_LOCUS10571</name>
</gene>
<accession>A0A8J2RVP6</accession>
<evidence type="ECO:0000256" key="2">
    <source>
        <dbReference type="ARBA" id="ARBA00022692"/>
    </source>
</evidence>
<feature type="transmembrane region" description="Helical" evidence="5">
    <location>
        <begin position="169"/>
        <end position="190"/>
    </location>
</feature>
<dbReference type="Pfam" id="PF03619">
    <property type="entry name" value="Solute_trans_a"/>
    <property type="match status" value="1"/>
</dbReference>
<feature type="transmembrane region" description="Helical" evidence="5">
    <location>
        <begin position="63"/>
        <end position="86"/>
    </location>
</feature>
<dbReference type="SMART" id="SM01417">
    <property type="entry name" value="Solute_trans_a"/>
    <property type="match status" value="1"/>
</dbReference>
<comment type="subcellular location">
    <subcellularLocation>
        <location evidence="1">Membrane</location>
        <topology evidence="1">Multi-pass membrane protein</topology>
    </subcellularLocation>
</comment>
<proteinExistence type="predicted"/>
<evidence type="ECO:0000256" key="4">
    <source>
        <dbReference type="ARBA" id="ARBA00023136"/>
    </source>
</evidence>
<keyword evidence="2 5" id="KW-0812">Transmembrane</keyword>
<comment type="caution">
    <text evidence="6">The sequence shown here is derived from an EMBL/GenBank/DDBJ whole genome shotgun (WGS) entry which is preliminary data.</text>
</comment>
<dbReference type="InterPro" id="IPR005178">
    <property type="entry name" value="Ostalpha/TMEM184C"/>
</dbReference>
<protein>
    <submittedName>
        <fullName evidence="6">Uncharacterized protein</fullName>
    </submittedName>
</protein>